<proteinExistence type="predicted"/>
<protein>
    <recommendedName>
        <fullName evidence="1">F-box domain-containing protein</fullName>
    </recommendedName>
</protein>
<dbReference type="PROSITE" id="PS50181">
    <property type="entry name" value="FBOX"/>
    <property type="match status" value="1"/>
</dbReference>
<dbReference type="InterPro" id="IPR036047">
    <property type="entry name" value="F-box-like_dom_sf"/>
</dbReference>
<keyword evidence="3" id="KW-1185">Reference proteome</keyword>
<gene>
    <name evidence="2" type="ORF">BDA99DRAFT_338995</name>
</gene>
<name>A0AAD5K4H3_9FUNG</name>
<dbReference type="AlphaFoldDB" id="A0AAD5K4H3"/>
<dbReference type="EMBL" id="JAIXMP010000008">
    <property type="protein sequence ID" value="KAI9268990.1"/>
    <property type="molecule type" value="Genomic_DNA"/>
</dbReference>
<dbReference type="Pfam" id="PF12937">
    <property type="entry name" value="F-box-like"/>
    <property type="match status" value="1"/>
</dbReference>
<reference evidence="2" key="1">
    <citation type="journal article" date="2022" name="IScience">
        <title>Evolution of zygomycete secretomes and the origins of terrestrial fungal ecologies.</title>
        <authorList>
            <person name="Chang Y."/>
            <person name="Wang Y."/>
            <person name="Mondo S."/>
            <person name="Ahrendt S."/>
            <person name="Andreopoulos W."/>
            <person name="Barry K."/>
            <person name="Beard J."/>
            <person name="Benny G.L."/>
            <person name="Blankenship S."/>
            <person name="Bonito G."/>
            <person name="Cuomo C."/>
            <person name="Desiro A."/>
            <person name="Gervers K.A."/>
            <person name="Hundley H."/>
            <person name="Kuo A."/>
            <person name="LaButti K."/>
            <person name="Lang B.F."/>
            <person name="Lipzen A."/>
            <person name="O'Donnell K."/>
            <person name="Pangilinan J."/>
            <person name="Reynolds N."/>
            <person name="Sandor L."/>
            <person name="Smith M.E."/>
            <person name="Tsang A."/>
            <person name="Grigoriev I.V."/>
            <person name="Stajich J.E."/>
            <person name="Spatafora J.W."/>
        </authorList>
    </citation>
    <scope>NUCLEOTIDE SEQUENCE</scope>
    <source>
        <strain evidence="2">RSA 2281</strain>
    </source>
</reference>
<sequence length="137" mass="16025">MMTSLSSIMTGKDGGGFVDFLPYDIVSAIFSYLDQGECLTCLDVCSAWYKRVPEYTRTVWQTLKINNRFQKTMINSYRARFLGEHVKHVQISSFSKRTDEEFFMAMKQLFDCGCNKIESLGIYMKRRNRGGRCCRYR</sequence>
<reference evidence="2" key="2">
    <citation type="submission" date="2023-02" db="EMBL/GenBank/DDBJ databases">
        <authorList>
            <consortium name="DOE Joint Genome Institute"/>
            <person name="Mondo S.J."/>
            <person name="Chang Y."/>
            <person name="Wang Y."/>
            <person name="Ahrendt S."/>
            <person name="Andreopoulos W."/>
            <person name="Barry K."/>
            <person name="Beard J."/>
            <person name="Benny G.L."/>
            <person name="Blankenship S."/>
            <person name="Bonito G."/>
            <person name="Cuomo C."/>
            <person name="Desiro A."/>
            <person name="Gervers K.A."/>
            <person name="Hundley H."/>
            <person name="Kuo A."/>
            <person name="LaButti K."/>
            <person name="Lang B.F."/>
            <person name="Lipzen A."/>
            <person name="O'Donnell K."/>
            <person name="Pangilinan J."/>
            <person name="Reynolds N."/>
            <person name="Sandor L."/>
            <person name="Smith M.W."/>
            <person name="Tsang A."/>
            <person name="Grigoriev I.V."/>
            <person name="Stajich J.E."/>
            <person name="Spatafora J.W."/>
        </authorList>
    </citation>
    <scope>NUCLEOTIDE SEQUENCE</scope>
    <source>
        <strain evidence="2">RSA 2281</strain>
    </source>
</reference>
<dbReference type="Gene3D" id="1.20.1280.50">
    <property type="match status" value="1"/>
</dbReference>
<dbReference type="InterPro" id="IPR001810">
    <property type="entry name" value="F-box_dom"/>
</dbReference>
<feature type="domain" description="F-box" evidence="1">
    <location>
        <begin position="15"/>
        <end position="63"/>
    </location>
</feature>
<accession>A0AAD5K4H3</accession>
<evidence type="ECO:0000313" key="3">
    <source>
        <dbReference type="Proteomes" id="UP001209540"/>
    </source>
</evidence>
<evidence type="ECO:0000259" key="1">
    <source>
        <dbReference type="PROSITE" id="PS50181"/>
    </source>
</evidence>
<evidence type="ECO:0000313" key="2">
    <source>
        <dbReference type="EMBL" id="KAI9268990.1"/>
    </source>
</evidence>
<organism evidence="2 3">
    <name type="scientific">Phascolomyces articulosus</name>
    <dbReference type="NCBI Taxonomy" id="60185"/>
    <lineage>
        <taxon>Eukaryota</taxon>
        <taxon>Fungi</taxon>
        <taxon>Fungi incertae sedis</taxon>
        <taxon>Mucoromycota</taxon>
        <taxon>Mucoromycotina</taxon>
        <taxon>Mucoromycetes</taxon>
        <taxon>Mucorales</taxon>
        <taxon>Lichtheimiaceae</taxon>
        <taxon>Phascolomyces</taxon>
    </lineage>
</organism>
<comment type="caution">
    <text evidence="2">The sequence shown here is derived from an EMBL/GenBank/DDBJ whole genome shotgun (WGS) entry which is preliminary data.</text>
</comment>
<dbReference type="CDD" id="cd09917">
    <property type="entry name" value="F-box_SF"/>
    <property type="match status" value="1"/>
</dbReference>
<dbReference type="SUPFAM" id="SSF81383">
    <property type="entry name" value="F-box domain"/>
    <property type="match status" value="1"/>
</dbReference>
<dbReference type="Proteomes" id="UP001209540">
    <property type="component" value="Unassembled WGS sequence"/>
</dbReference>